<feature type="domain" description="Guanylate cyclase" evidence="4">
    <location>
        <begin position="84"/>
        <end position="209"/>
    </location>
</feature>
<dbReference type="PROSITE" id="PS50105">
    <property type="entry name" value="SAM_DOMAIN"/>
    <property type="match status" value="1"/>
</dbReference>
<dbReference type="CDD" id="cd09487">
    <property type="entry name" value="SAM_superfamily"/>
    <property type="match status" value="1"/>
</dbReference>
<reference evidence="5 6" key="1">
    <citation type="submission" date="2020-01" db="EMBL/GenBank/DDBJ databases">
        <title>Sulfitobacter sediminilitoris sp. nov., isolated from a tidal flat.</title>
        <authorList>
            <person name="Park S."/>
            <person name="Yoon J.-H."/>
        </authorList>
    </citation>
    <scope>NUCLEOTIDE SEQUENCE [LARGE SCALE GENOMIC DNA]</scope>
    <source>
        <strain evidence="5 6">JBTF-M27</strain>
    </source>
</reference>
<dbReference type="CDD" id="cd07302">
    <property type="entry name" value="CHD"/>
    <property type="match status" value="1"/>
</dbReference>
<evidence type="ECO:0000256" key="1">
    <source>
        <dbReference type="ARBA" id="ARBA00022741"/>
    </source>
</evidence>
<dbReference type="GO" id="GO:0005524">
    <property type="term" value="F:ATP binding"/>
    <property type="evidence" value="ECO:0007669"/>
    <property type="project" value="UniProtKB-KW"/>
</dbReference>
<dbReference type="AlphaFoldDB" id="A0A6P0CFQ3"/>
<dbReference type="GO" id="GO:0035556">
    <property type="term" value="P:intracellular signal transduction"/>
    <property type="evidence" value="ECO:0007669"/>
    <property type="project" value="InterPro"/>
</dbReference>
<evidence type="ECO:0000313" key="6">
    <source>
        <dbReference type="Proteomes" id="UP000468591"/>
    </source>
</evidence>
<name>A0A6P0CFQ3_9RHOB</name>
<dbReference type="PANTHER" id="PTHR16305:SF28">
    <property type="entry name" value="GUANYLATE CYCLASE DOMAIN-CONTAINING PROTEIN"/>
    <property type="match status" value="1"/>
</dbReference>
<dbReference type="SUPFAM" id="SSF55073">
    <property type="entry name" value="Nucleotide cyclase"/>
    <property type="match status" value="1"/>
</dbReference>
<comment type="caution">
    <text evidence="5">The sequence shown here is derived from an EMBL/GenBank/DDBJ whole genome shotgun (WGS) entry which is preliminary data.</text>
</comment>
<dbReference type="GO" id="GO:0005737">
    <property type="term" value="C:cytoplasm"/>
    <property type="evidence" value="ECO:0007669"/>
    <property type="project" value="TreeGrafter"/>
</dbReference>
<dbReference type="GO" id="GO:0009190">
    <property type="term" value="P:cyclic nucleotide biosynthetic process"/>
    <property type="evidence" value="ECO:0007669"/>
    <property type="project" value="InterPro"/>
</dbReference>
<evidence type="ECO:0000256" key="2">
    <source>
        <dbReference type="ARBA" id="ARBA00022840"/>
    </source>
</evidence>
<dbReference type="GO" id="GO:0004016">
    <property type="term" value="F:adenylate cyclase activity"/>
    <property type="evidence" value="ECO:0007669"/>
    <property type="project" value="TreeGrafter"/>
</dbReference>
<dbReference type="RefSeq" id="WP_164355670.1">
    <property type="nucleotide sequence ID" value="NZ_JAABNT010000021.1"/>
</dbReference>
<dbReference type="Gene3D" id="3.30.70.1230">
    <property type="entry name" value="Nucleotide cyclase"/>
    <property type="match status" value="1"/>
</dbReference>
<dbReference type="SMART" id="SM00044">
    <property type="entry name" value="CYCc"/>
    <property type="match status" value="1"/>
</dbReference>
<keyword evidence="6" id="KW-1185">Reference proteome</keyword>
<dbReference type="PANTHER" id="PTHR16305">
    <property type="entry name" value="TESTICULAR SOLUBLE ADENYLYL CYCLASE"/>
    <property type="match status" value="1"/>
</dbReference>
<dbReference type="Gene3D" id="1.10.150.50">
    <property type="entry name" value="Transcription Factor, Ets-1"/>
    <property type="match status" value="1"/>
</dbReference>
<dbReference type="Pfam" id="PF00536">
    <property type="entry name" value="SAM_1"/>
    <property type="match status" value="1"/>
</dbReference>
<gene>
    <name evidence="5" type="ORF">GV827_20450</name>
</gene>
<sequence length="1099" mass="120360">MTEQDGSIDDLSIWLDGIGLSQYLAVMAAQDITLETIVELDDADFRELGISIGHRKALRRAIEALKSDDVATTSTEQGQRRQLTVLFCDLVGFTEMARRYDAEDMAAILRKYQERCYKIIEAWGGRPLGTQGDGVIACFGLPKAQENDAERCVRAALEMSDAVRALTFDDGLQLHSRIGVATGRMYVRGAVEEPGNVVGDALNLASRLQDCAKTDSVVLSNGTKRLVEKVARLETMGPRALKGFADPVEIWNVSGMFDIADRLDDQGPAAHEGLVGREEEIQTLRQLWEDAKGGTGRVAVISGDAGIGKSYVLDAVRSFVQEDDHIHIRYFSAPFYENSAMFPIIAQLTHAAGIKEDDSSSERLEKIKTLVGEDPPLAVPLVADLLSVDVGDAYPPLDMTAAQQKLETFAALQAQLLRHASEHPVLILAEDAHWADPTSLEFLTAIVPDIIPNNRVLLVVTHRPPLDLGWNGYDHVSYLSLDRLTPTQSREIVQRVMGDKACPAEVMHDIIENADGVPLFVEELARSAAEQIDTDGVSHIRLPSTLEDSLRGRLDRLSLGKSVVQTAAVFGRRFYLSLLRPILQMDERRLAPAIQEPVDANIIFPADDHGDETMLFRHALVQHAAYQGLLRAQRKELHARIAELLLEHRPGLAETEPETLARHFAGSGQYAEAIQYLLAAGQRATSRAGQIEATNHYLAALDLLKELPASPERDAQEVLLQALLGGALMATRGFAAPDVYDAFARARELCVALGDNPMYCSCLYGLFTVNASRSNKQEAIALAEEMLATFGRSPVTSWAIAAHFAAGNAMFFQGKLKEAQHHFEHAVALYSDDQHGPLVEQFGDDLAEFSLCYLQWVYLLYGQVDVSGSYLDRATKMANDLNNKNAQTRSISFQMGRAQELGDIAAVAEIAPKVIDISMKQGYPYWATAGQIGLGWAMAKSGQETGIEMINASLGFFDMIGQLTPQTYWRGYLISSLISAGRRDDAIKAADYALELSEAGLDSFYQAALLRLKGQAYLMEPAQPDLAEACYREGIEFAKGAGIHLHAFQCVHSLADLLHQQGRGGDAREMLTEAISVIEAKEDFAELAQAKTLLSALAG</sequence>
<accession>A0A6P0CFQ3</accession>
<keyword evidence="2" id="KW-0067">ATP-binding</keyword>
<dbReference type="InterPro" id="IPR011990">
    <property type="entry name" value="TPR-like_helical_dom_sf"/>
</dbReference>
<dbReference type="Gene3D" id="3.40.50.300">
    <property type="entry name" value="P-loop containing nucleotide triphosphate hydrolases"/>
    <property type="match status" value="1"/>
</dbReference>
<dbReference type="EMBL" id="JAABNT010000021">
    <property type="protein sequence ID" value="NEK24747.1"/>
    <property type="molecule type" value="Genomic_DNA"/>
</dbReference>
<dbReference type="SMART" id="SM00454">
    <property type="entry name" value="SAM"/>
    <property type="match status" value="1"/>
</dbReference>
<evidence type="ECO:0000313" key="5">
    <source>
        <dbReference type="EMBL" id="NEK24747.1"/>
    </source>
</evidence>
<dbReference type="InterPro" id="IPR041664">
    <property type="entry name" value="AAA_16"/>
</dbReference>
<dbReference type="InterPro" id="IPR029787">
    <property type="entry name" value="Nucleotide_cyclase"/>
</dbReference>
<protein>
    <submittedName>
        <fullName evidence="5">AAA family ATPase</fullName>
    </submittedName>
</protein>
<evidence type="ECO:0000259" key="3">
    <source>
        <dbReference type="PROSITE" id="PS50105"/>
    </source>
</evidence>
<dbReference type="Pfam" id="PF00211">
    <property type="entry name" value="Guanylate_cyc"/>
    <property type="match status" value="1"/>
</dbReference>
<proteinExistence type="predicted"/>
<dbReference type="InterPro" id="IPR013761">
    <property type="entry name" value="SAM/pointed_sf"/>
</dbReference>
<evidence type="ECO:0000259" key="4">
    <source>
        <dbReference type="PROSITE" id="PS50125"/>
    </source>
</evidence>
<dbReference type="InterPro" id="IPR027417">
    <property type="entry name" value="P-loop_NTPase"/>
</dbReference>
<dbReference type="Gene3D" id="1.25.40.10">
    <property type="entry name" value="Tetratricopeptide repeat domain"/>
    <property type="match status" value="2"/>
</dbReference>
<dbReference type="InterPro" id="IPR001660">
    <property type="entry name" value="SAM"/>
</dbReference>
<dbReference type="Pfam" id="PF13191">
    <property type="entry name" value="AAA_16"/>
    <property type="match status" value="1"/>
</dbReference>
<dbReference type="Proteomes" id="UP000468591">
    <property type="component" value="Unassembled WGS sequence"/>
</dbReference>
<organism evidence="5 6">
    <name type="scientific">Sulfitobacter sediminilitoris</name>
    <dbReference type="NCBI Taxonomy" id="2698830"/>
    <lineage>
        <taxon>Bacteria</taxon>
        <taxon>Pseudomonadati</taxon>
        <taxon>Pseudomonadota</taxon>
        <taxon>Alphaproteobacteria</taxon>
        <taxon>Rhodobacterales</taxon>
        <taxon>Roseobacteraceae</taxon>
        <taxon>Sulfitobacter</taxon>
    </lineage>
</organism>
<keyword evidence="1" id="KW-0547">Nucleotide-binding</keyword>
<feature type="domain" description="SAM" evidence="3">
    <location>
        <begin position="6"/>
        <end position="68"/>
    </location>
</feature>
<dbReference type="InterPro" id="IPR001054">
    <property type="entry name" value="A/G_cyclase"/>
</dbReference>
<dbReference type="PROSITE" id="PS50125">
    <property type="entry name" value="GUANYLATE_CYCLASE_2"/>
    <property type="match status" value="1"/>
</dbReference>
<dbReference type="SUPFAM" id="SSF48452">
    <property type="entry name" value="TPR-like"/>
    <property type="match status" value="2"/>
</dbReference>
<dbReference type="SUPFAM" id="SSF52540">
    <property type="entry name" value="P-loop containing nucleoside triphosphate hydrolases"/>
    <property type="match status" value="1"/>
</dbReference>
<dbReference type="SUPFAM" id="SSF47769">
    <property type="entry name" value="SAM/Pointed domain"/>
    <property type="match status" value="1"/>
</dbReference>